<feature type="non-terminal residue" evidence="2">
    <location>
        <position position="78"/>
    </location>
</feature>
<dbReference type="EMBL" id="AZMM01010790">
    <property type="protein sequence ID" value="ETJ34795.1"/>
    <property type="molecule type" value="Genomic_DNA"/>
</dbReference>
<evidence type="ECO:0000256" key="1">
    <source>
        <dbReference type="SAM" id="MobiDB-lite"/>
    </source>
</evidence>
<feature type="compositionally biased region" description="Basic and acidic residues" evidence="1">
    <location>
        <begin position="34"/>
        <end position="50"/>
    </location>
</feature>
<organism evidence="2">
    <name type="scientific">human gut metagenome</name>
    <dbReference type="NCBI Taxonomy" id="408170"/>
    <lineage>
        <taxon>unclassified sequences</taxon>
        <taxon>metagenomes</taxon>
        <taxon>organismal metagenomes</taxon>
    </lineage>
</organism>
<evidence type="ECO:0000313" key="2">
    <source>
        <dbReference type="EMBL" id="ETJ34795.1"/>
    </source>
</evidence>
<sequence>GVLAGSTVGAAGAAASVVANFRSPPEKMQTLTPDQKHTISGTDDKTQRGLKREVQDQQAYLKQIDEEIKTTTKDTTLD</sequence>
<feature type="region of interest" description="Disordered" evidence="1">
    <location>
        <begin position="24"/>
        <end position="50"/>
    </location>
</feature>
<feature type="non-terminal residue" evidence="2">
    <location>
        <position position="1"/>
    </location>
</feature>
<comment type="caution">
    <text evidence="2">The sequence shown here is derived from an EMBL/GenBank/DDBJ whole genome shotgun (WGS) entry which is preliminary data.</text>
</comment>
<accession>W1XZG0</accession>
<protein>
    <submittedName>
        <fullName evidence="2">Uncharacterized protein</fullName>
    </submittedName>
</protein>
<name>W1XZG0_9ZZZZ</name>
<proteinExistence type="predicted"/>
<reference evidence="2" key="1">
    <citation type="submission" date="2013-12" db="EMBL/GenBank/DDBJ databases">
        <title>A Varibaculum cambriense genome reconstructed from a premature infant gut community with otherwise low bacterial novelty that shifts toward anaerobic metabolism during the third week of life.</title>
        <authorList>
            <person name="Brown C.T."/>
            <person name="Sharon I."/>
            <person name="Thomas B.C."/>
            <person name="Castelle C.J."/>
            <person name="Morowitz M.J."/>
            <person name="Banfield J.F."/>
        </authorList>
    </citation>
    <scope>NUCLEOTIDE SEQUENCE</scope>
</reference>
<dbReference type="AlphaFoldDB" id="W1XZG0"/>
<gene>
    <name evidence="2" type="ORF">Q604_UNBC10790G0001</name>
</gene>